<evidence type="ECO:0000313" key="2">
    <source>
        <dbReference type="Proteomes" id="UP000000466"/>
    </source>
</evidence>
<dbReference type="HOGENOM" id="CLU_1026352_0_0_6"/>
<organism evidence="1 2">
    <name type="scientific">Simiduia agarivorans (strain DSM 21679 / JCM 13881 / BCRC 17597 / SA1)</name>
    <dbReference type="NCBI Taxonomy" id="1117647"/>
    <lineage>
        <taxon>Bacteria</taxon>
        <taxon>Pseudomonadati</taxon>
        <taxon>Pseudomonadota</taxon>
        <taxon>Gammaproteobacteria</taxon>
        <taxon>Cellvibrionales</taxon>
        <taxon>Cellvibrionaceae</taxon>
        <taxon>Simiduia</taxon>
    </lineage>
</organism>
<sequence length="271" mass="29847">MALTVAVNAGAQDVATRSIEELNLSYVYAPIFGTGIYHAGAEQTTVLKIPANGYLLNQSEDAEIFWLLPVTFGVRRAAIEGVIDDVLEGELHDMTFMPGVARRFEPAARWQLSASAQLGVAHDFTLNTSRTLYTSALRATHWWLQGERRWTWGSRVRLAGQNKLVEGKRQGFGLLETGIEWDTPTDYQLFGEPLHVSIYGIAQYFIQHTGIKGVEGEPIGSRNLYNLGFSLGWAEPVEVLGVPVDRVGMTFIGGDDVRALSFNLGFPLASD</sequence>
<dbReference type="KEGG" id="saga:M5M_13505"/>
<keyword evidence="2" id="KW-1185">Reference proteome</keyword>
<dbReference type="STRING" id="1117647.M5M_13505"/>
<proteinExistence type="predicted"/>
<reference evidence="1 2" key="1">
    <citation type="journal article" date="2013" name="Genome Announc.">
        <title>Complete genome sequence of Simiduia agarivorans SA1(T), a marine bacterium able to degrade a variety of polysaccharides.</title>
        <authorList>
            <person name="Lin S.Y."/>
            <person name="Shieh W.Y."/>
            <person name="Chen J.S."/>
            <person name="Tang S.L."/>
        </authorList>
    </citation>
    <scope>NUCLEOTIDE SEQUENCE [LARGE SCALE GENOMIC DNA]</scope>
    <source>
        <strain evidence="2">DSM 21679 / JCM 13881 / BCRC 17597 / SA1</strain>
    </source>
</reference>
<name>K4KNN3_SIMAS</name>
<dbReference type="Proteomes" id="UP000000466">
    <property type="component" value="Chromosome"/>
</dbReference>
<gene>
    <name evidence="1" type="ordered locus">M5M_13505</name>
</gene>
<dbReference type="eggNOG" id="ENOG50336W4">
    <property type="taxonomic scope" value="Bacteria"/>
</dbReference>
<protein>
    <submittedName>
        <fullName evidence="1">Uncharacterized protein</fullName>
    </submittedName>
</protein>
<dbReference type="AlphaFoldDB" id="K4KNN3"/>
<accession>K4KNN3</accession>
<dbReference type="EMBL" id="CP003746">
    <property type="protein sequence ID" value="AFU99845.1"/>
    <property type="molecule type" value="Genomic_DNA"/>
</dbReference>
<evidence type="ECO:0000313" key="1">
    <source>
        <dbReference type="EMBL" id="AFU99845.1"/>
    </source>
</evidence>